<dbReference type="AlphaFoldDB" id="A0A1V8RJB7"/>
<keyword evidence="3" id="KW-0238">DNA-binding</keyword>
<organism evidence="6 7">
    <name type="scientific">Manganibacter manganicus</name>
    <dbReference type="NCBI Taxonomy" id="1873176"/>
    <lineage>
        <taxon>Bacteria</taxon>
        <taxon>Pseudomonadati</taxon>
        <taxon>Pseudomonadota</taxon>
        <taxon>Alphaproteobacteria</taxon>
        <taxon>Hyphomicrobiales</taxon>
        <taxon>Phyllobacteriaceae</taxon>
        <taxon>Manganibacter</taxon>
    </lineage>
</organism>
<sequence length="305" mass="33421">MAKSFLSGIELRHLRYFVAAAEHGSFRKAGVAIGVGEPAISRRIRDLEDHLGAALFHRHSGGVGLTFAGKRFLRLARQIIRNLGEGAQDVAALGRSECGSVKIGIFSSIASGFLTELLRDYGQHHASVRVELIDGNPEEHVAAIRQLSLDVAFLTGVREWSDCDRIHLWTEKVFAVLQEDHPLAASEELTWRDLVQEPFIVSETAPGQEVHDYLVHRLADLGRHPDIRRQGVGRDNLFPLVGLGKGMTLTSESTTAATFPGITYRPIAGEVLPFSAVWSAKNDNPALRRLLSLAKSISKRNGLGL</sequence>
<dbReference type="GO" id="GO:0003700">
    <property type="term" value="F:DNA-binding transcription factor activity"/>
    <property type="evidence" value="ECO:0007669"/>
    <property type="project" value="InterPro"/>
</dbReference>
<evidence type="ECO:0000256" key="2">
    <source>
        <dbReference type="ARBA" id="ARBA00023015"/>
    </source>
</evidence>
<dbReference type="OrthoDB" id="7216893at2"/>
<dbReference type="EMBL" id="MDET01000060">
    <property type="protein sequence ID" value="OQM73305.1"/>
    <property type="molecule type" value="Genomic_DNA"/>
</dbReference>
<evidence type="ECO:0000313" key="6">
    <source>
        <dbReference type="EMBL" id="OQM73305.1"/>
    </source>
</evidence>
<dbReference type="PANTHER" id="PTHR30346">
    <property type="entry name" value="TRANSCRIPTIONAL DUAL REGULATOR HCAR-RELATED"/>
    <property type="match status" value="1"/>
</dbReference>
<dbReference type="Proteomes" id="UP000191905">
    <property type="component" value="Unassembled WGS sequence"/>
</dbReference>
<dbReference type="InterPro" id="IPR005119">
    <property type="entry name" value="LysR_subst-bd"/>
</dbReference>
<evidence type="ECO:0000256" key="3">
    <source>
        <dbReference type="ARBA" id="ARBA00023125"/>
    </source>
</evidence>
<keyword evidence="4" id="KW-0804">Transcription</keyword>
<dbReference type="PRINTS" id="PR00039">
    <property type="entry name" value="HTHLYSR"/>
</dbReference>
<evidence type="ECO:0000256" key="4">
    <source>
        <dbReference type="ARBA" id="ARBA00023163"/>
    </source>
</evidence>
<dbReference type="Pfam" id="PF00126">
    <property type="entry name" value="HTH_1"/>
    <property type="match status" value="1"/>
</dbReference>
<feature type="domain" description="HTH lysR-type" evidence="5">
    <location>
        <begin position="9"/>
        <end position="66"/>
    </location>
</feature>
<evidence type="ECO:0000256" key="1">
    <source>
        <dbReference type="ARBA" id="ARBA00009437"/>
    </source>
</evidence>
<dbReference type="Gene3D" id="3.40.190.10">
    <property type="entry name" value="Periplasmic binding protein-like II"/>
    <property type="match status" value="2"/>
</dbReference>
<dbReference type="RefSeq" id="WP_080921920.1">
    <property type="nucleotide sequence ID" value="NZ_MDET01000060.1"/>
</dbReference>
<dbReference type="Gene3D" id="1.10.10.10">
    <property type="entry name" value="Winged helix-like DNA-binding domain superfamily/Winged helix DNA-binding domain"/>
    <property type="match status" value="1"/>
</dbReference>
<dbReference type="STRING" id="1873176.BFN67_09995"/>
<gene>
    <name evidence="6" type="ORF">BFN67_09995</name>
</gene>
<dbReference type="PROSITE" id="PS50931">
    <property type="entry name" value="HTH_LYSR"/>
    <property type="match status" value="1"/>
</dbReference>
<comment type="caution">
    <text evidence="6">The sequence shown here is derived from an EMBL/GenBank/DDBJ whole genome shotgun (WGS) entry which is preliminary data.</text>
</comment>
<evidence type="ECO:0000313" key="7">
    <source>
        <dbReference type="Proteomes" id="UP000191905"/>
    </source>
</evidence>
<dbReference type="GO" id="GO:0003677">
    <property type="term" value="F:DNA binding"/>
    <property type="evidence" value="ECO:0007669"/>
    <property type="project" value="UniProtKB-KW"/>
</dbReference>
<dbReference type="CDD" id="cd08414">
    <property type="entry name" value="PBP2_LTTR_aromatics_like"/>
    <property type="match status" value="1"/>
</dbReference>
<proteinExistence type="inferred from homology"/>
<dbReference type="SUPFAM" id="SSF53850">
    <property type="entry name" value="Periplasmic binding protein-like II"/>
    <property type="match status" value="1"/>
</dbReference>
<dbReference type="Pfam" id="PF03466">
    <property type="entry name" value="LysR_substrate"/>
    <property type="match status" value="1"/>
</dbReference>
<keyword evidence="2" id="KW-0805">Transcription regulation</keyword>
<dbReference type="PANTHER" id="PTHR30346:SF0">
    <property type="entry name" value="HCA OPERON TRANSCRIPTIONAL ACTIVATOR HCAR"/>
    <property type="match status" value="1"/>
</dbReference>
<protein>
    <submittedName>
        <fullName evidence="6">LysR family transcriptional regulator</fullName>
    </submittedName>
</protein>
<dbReference type="SUPFAM" id="SSF46785">
    <property type="entry name" value="Winged helix' DNA-binding domain"/>
    <property type="match status" value="1"/>
</dbReference>
<name>A0A1V8RJB7_9HYPH</name>
<dbReference type="InterPro" id="IPR000847">
    <property type="entry name" value="LysR_HTH_N"/>
</dbReference>
<dbReference type="InterPro" id="IPR036390">
    <property type="entry name" value="WH_DNA-bd_sf"/>
</dbReference>
<dbReference type="InterPro" id="IPR036388">
    <property type="entry name" value="WH-like_DNA-bd_sf"/>
</dbReference>
<accession>A0A1V8RJB7</accession>
<comment type="similarity">
    <text evidence="1">Belongs to the LysR transcriptional regulatory family.</text>
</comment>
<evidence type="ECO:0000259" key="5">
    <source>
        <dbReference type="PROSITE" id="PS50931"/>
    </source>
</evidence>
<dbReference type="GO" id="GO:0032993">
    <property type="term" value="C:protein-DNA complex"/>
    <property type="evidence" value="ECO:0007669"/>
    <property type="project" value="TreeGrafter"/>
</dbReference>
<reference evidence="6 7" key="1">
    <citation type="journal article" date="2016" name="Int. J. Syst. Evol. Microbiol.">
        <title>Pseudaminobacter manganicus sp. nov., isolated from sludge of a manganese mine.</title>
        <authorList>
            <person name="Li J."/>
            <person name="Huang J."/>
            <person name="Liao S."/>
            <person name="Wang G."/>
        </authorList>
    </citation>
    <scope>NUCLEOTIDE SEQUENCE [LARGE SCALE GENOMIC DNA]</scope>
    <source>
        <strain evidence="6 7">JH-7</strain>
    </source>
</reference>
<keyword evidence="7" id="KW-1185">Reference proteome</keyword>
<dbReference type="FunFam" id="1.10.10.10:FF:000001">
    <property type="entry name" value="LysR family transcriptional regulator"/>
    <property type="match status" value="1"/>
</dbReference>